<organism evidence="10 11">
    <name type="scientific">Scheffersomyces stipitis (strain ATCC 58785 / CBS 6054 / NBRC 10063 / NRRL Y-11545)</name>
    <name type="common">Yeast</name>
    <name type="synonym">Pichia stipitis</name>
    <dbReference type="NCBI Taxonomy" id="322104"/>
    <lineage>
        <taxon>Eukaryota</taxon>
        <taxon>Fungi</taxon>
        <taxon>Dikarya</taxon>
        <taxon>Ascomycota</taxon>
        <taxon>Saccharomycotina</taxon>
        <taxon>Pichiomycetes</taxon>
        <taxon>Debaryomycetaceae</taxon>
        <taxon>Scheffersomyces</taxon>
    </lineage>
</organism>
<dbReference type="OMA" id="HIKVWIS"/>
<dbReference type="AlphaFoldDB" id="A3GHC7"/>
<dbReference type="GO" id="GO:0003682">
    <property type="term" value="F:chromatin binding"/>
    <property type="evidence" value="ECO:0007669"/>
    <property type="project" value="EnsemblFungi"/>
</dbReference>
<dbReference type="GO" id="GO:0000354">
    <property type="term" value="P:cis assembly of pre-catalytic spliceosome"/>
    <property type="evidence" value="ECO:0007669"/>
    <property type="project" value="EnsemblFungi"/>
</dbReference>
<dbReference type="GO" id="GO:0071006">
    <property type="term" value="C:U2-type catalytic step 1 spliceosome"/>
    <property type="evidence" value="ECO:0007669"/>
    <property type="project" value="EnsemblFungi"/>
</dbReference>
<dbReference type="GO" id="GO:0071008">
    <property type="term" value="C:U2-type post-mRNA release spliceosomal complex"/>
    <property type="evidence" value="ECO:0007669"/>
    <property type="project" value="EnsemblFungi"/>
</dbReference>
<name>A3GHC7_PICST</name>
<proteinExistence type="inferred from homology"/>
<keyword evidence="6" id="KW-0508">mRNA splicing</keyword>
<dbReference type="GO" id="GO:0071007">
    <property type="term" value="C:U2-type catalytic step 2 spliceosome"/>
    <property type="evidence" value="ECO:0007669"/>
    <property type="project" value="EnsemblFungi"/>
</dbReference>
<dbReference type="GO" id="GO:0071011">
    <property type="term" value="C:precatalytic spliceosome"/>
    <property type="evidence" value="ECO:0007669"/>
    <property type="project" value="TreeGrafter"/>
</dbReference>
<dbReference type="Proteomes" id="UP000002258">
    <property type="component" value="Chromosome 1"/>
</dbReference>
<gene>
    <name evidence="10" type="ORF">PICST_53682</name>
</gene>
<sequence>MDSSASTLAPVQVTSEQILSDAFQSRDRPLERPKQSIQDLEELRSFQQKKRKEYEQQLNKNRLNFGQFLRYAKWEVNHNHDFPRARSILERALDVNVQHVPFWVQYIQLELSHKNVNHALNLLDRATTTLPRVNKLWFLYVQTLETLKNYQLVRNVFERWLKWHPDSSAWEAYVNFERRYDEYDNVRTIFSRYVQEYPSAQVWLKWIEFEMFAGSLSQNTETSVQNIRVVYEQAVDTIISDKRIRDDPELPAIIANWADWEISVKEYERARAIFVTLLNENSKIKLSKQQRSQISSSFTTFEKRHGNKDSIESSVLQKRKLRHQENIEKNPQDIDSWWSYIQIVQSENNIEETRNAFKGATFNVPSSKTKSIQWRRHIMLWIKYALWEEFDNEDITLARAVWNECLKVIPHKNFTFAKAWIHFAEFELRNNESEESLQTARKILGRGIGQSSVSGPKRKLFAYYISLEKRLGEWDRVRMLYERWLEVATSTGTSSIPVVLEYVEFEKSLNEIDRSISIFQIALELSEDAKISSSFEPVETIWISFINFYKEELKYDDARSLYRLLLEKMDSTKVWISLALFESSIPSSRQLIEYEESNADEFEFSVEDEHRENTRAVFKEAELHFKNIDSKNERLVILESWKSYEKLHGNNESLADITKKLPTIVKRRRTVDGVDEEYLDYIFPEDESSAAKVPGISKFLANAKKWAALSSQKM</sequence>
<accession>A3GHC7</accession>
<dbReference type="OrthoDB" id="541719at2759"/>
<keyword evidence="5" id="KW-0677">Repeat</keyword>
<dbReference type="RefSeq" id="XP_001387054.2">
    <property type="nucleotide sequence ID" value="XM_001387017.1"/>
</dbReference>
<dbReference type="InterPro" id="IPR011990">
    <property type="entry name" value="TPR-like_helical_dom_sf"/>
</dbReference>
<dbReference type="InterPro" id="IPR055433">
    <property type="entry name" value="HAT_Syf1-like_N"/>
</dbReference>
<feature type="domain" description="Pre-mRNA-splicing factor Syf1-like N-terminal HAT-repeats" evidence="9">
    <location>
        <begin position="53"/>
        <end position="198"/>
    </location>
</feature>
<evidence type="ECO:0000313" key="11">
    <source>
        <dbReference type="Proteomes" id="UP000002258"/>
    </source>
</evidence>
<dbReference type="FunCoup" id="A3GHC7">
    <property type="interactions" value="1099"/>
</dbReference>
<dbReference type="Pfam" id="PF23240">
    <property type="entry name" value="HAT_PRP39_N"/>
    <property type="match status" value="1"/>
</dbReference>
<evidence type="ECO:0000256" key="8">
    <source>
        <dbReference type="ARBA" id="ARBA00039167"/>
    </source>
</evidence>
<evidence type="ECO:0000256" key="5">
    <source>
        <dbReference type="ARBA" id="ARBA00022737"/>
    </source>
</evidence>
<dbReference type="InterPro" id="IPR045075">
    <property type="entry name" value="Syf1-like"/>
</dbReference>
<evidence type="ECO:0000259" key="9">
    <source>
        <dbReference type="Pfam" id="PF23233"/>
    </source>
</evidence>
<dbReference type="HOGENOM" id="CLU_011554_1_0_1"/>
<keyword evidence="11" id="KW-1185">Reference proteome</keyword>
<protein>
    <recommendedName>
        <fullName evidence="8">Pre-mRNA-splicing factor CLF1</fullName>
    </recommendedName>
</protein>
<reference evidence="10 11" key="1">
    <citation type="journal article" date="2007" name="Nat. Biotechnol.">
        <title>Genome sequence of the lignocellulose-bioconverting and xylose-fermenting yeast Pichia stipitis.</title>
        <authorList>
            <person name="Jeffries T.W."/>
            <person name="Grigoriev I.V."/>
            <person name="Grimwood J."/>
            <person name="Laplaza J.M."/>
            <person name="Aerts A."/>
            <person name="Salamov A."/>
            <person name="Schmutz J."/>
            <person name="Lindquist E."/>
            <person name="Dehal P."/>
            <person name="Shapiro H."/>
            <person name="Jin Y.S."/>
            <person name="Passoth V."/>
            <person name="Richardson P.M."/>
        </authorList>
    </citation>
    <scope>NUCLEOTIDE SEQUENCE [LARGE SCALE GENOMIC DNA]</scope>
    <source>
        <strain evidence="11">ATCC 58785 / CBS 6054 / NBRC 10063 / NRRL Y-11545</strain>
    </source>
</reference>
<dbReference type="PANTHER" id="PTHR11246">
    <property type="entry name" value="PRE-MRNA SPLICING FACTOR"/>
    <property type="match status" value="1"/>
</dbReference>
<dbReference type="SUPFAM" id="SSF48452">
    <property type="entry name" value="TPR-like"/>
    <property type="match status" value="2"/>
</dbReference>
<dbReference type="Pfam" id="PF23233">
    <property type="entry name" value="HAT_Syf1_CNRKL1_N"/>
    <property type="match status" value="1"/>
</dbReference>
<dbReference type="PANTHER" id="PTHR11246:SF3">
    <property type="entry name" value="CROOKED NECK-LIKE PROTEIN 1"/>
    <property type="match status" value="1"/>
</dbReference>
<dbReference type="GO" id="GO:0000974">
    <property type="term" value="C:Prp19 complex"/>
    <property type="evidence" value="ECO:0007669"/>
    <property type="project" value="EnsemblFungi"/>
</dbReference>
<comment type="similarity">
    <text evidence="2">Belongs to the crooked-neck family.</text>
</comment>
<keyword evidence="7" id="KW-0539">Nucleus</keyword>
<evidence type="ECO:0000256" key="1">
    <source>
        <dbReference type="ARBA" id="ARBA00004123"/>
    </source>
</evidence>
<dbReference type="GO" id="GO:0006270">
    <property type="term" value="P:DNA replication initiation"/>
    <property type="evidence" value="ECO:0007669"/>
    <property type="project" value="EnsemblFungi"/>
</dbReference>
<dbReference type="STRING" id="322104.A3GHC7"/>
<dbReference type="GeneID" id="4851676"/>
<dbReference type="SMART" id="SM00386">
    <property type="entry name" value="HAT"/>
    <property type="match status" value="12"/>
</dbReference>
<dbReference type="GO" id="GO:0003688">
    <property type="term" value="F:DNA replication origin binding"/>
    <property type="evidence" value="ECO:0007669"/>
    <property type="project" value="EnsemblFungi"/>
</dbReference>
<evidence type="ECO:0000256" key="3">
    <source>
        <dbReference type="ARBA" id="ARBA00022664"/>
    </source>
</evidence>
<dbReference type="GO" id="GO:0071004">
    <property type="term" value="C:U2-type prespliceosome"/>
    <property type="evidence" value="ECO:0007669"/>
    <property type="project" value="EnsemblFungi"/>
</dbReference>
<dbReference type="Gene3D" id="1.25.40.10">
    <property type="entry name" value="Tetratricopeptide repeat domain"/>
    <property type="match status" value="2"/>
</dbReference>
<evidence type="ECO:0000256" key="4">
    <source>
        <dbReference type="ARBA" id="ARBA00022728"/>
    </source>
</evidence>
<keyword evidence="4" id="KW-0747">Spliceosome</keyword>
<dbReference type="KEGG" id="pic:PICST_53682"/>
<evidence type="ECO:0000256" key="2">
    <source>
        <dbReference type="ARBA" id="ARBA00008644"/>
    </source>
</evidence>
<comment type="caution">
    <text evidence="10">The sequence shown here is derived from an EMBL/GenBank/DDBJ whole genome shotgun (WGS) entry which is preliminary data.</text>
</comment>
<dbReference type="eggNOG" id="KOG1915">
    <property type="taxonomic scope" value="Eukaryota"/>
</dbReference>
<evidence type="ECO:0000313" key="10">
    <source>
        <dbReference type="EMBL" id="EAZ63031.2"/>
    </source>
</evidence>
<evidence type="ECO:0000256" key="6">
    <source>
        <dbReference type="ARBA" id="ARBA00023187"/>
    </source>
</evidence>
<dbReference type="EMBL" id="AAVQ01000002">
    <property type="protein sequence ID" value="EAZ63031.2"/>
    <property type="molecule type" value="Genomic_DNA"/>
</dbReference>
<dbReference type="GO" id="GO:0000785">
    <property type="term" value="C:chromatin"/>
    <property type="evidence" value="ECO:0007669"/>
    <property type="project" value="EnsemblFungi"/>
</dbReference>
<evidence type="ECO:0000256" key="7">
    <source>
        <dbReference type="ARBA" id="ARBA00023242"/>
    </source>
</evidence>
<dbReference type="InterPro" id="IPR003107">
    <property type="entry name" value="HAT"/>
</dbReference>
<keyword evidence="3" id="KW-0507">mRNA processing</keyword>
<comment type="subcellular location">
    <subcellularLocation>
        <location evidence="1">Nucleus</location>
    </subcellularLocation>
</comment>
<dbReference type="InParanoid" id="A3GHC7"/>